<sequence>MAKKQPVSLALLRERDFEAHIPKERISSKIPRLTVEAITCSLFCVFLPERESVSISLSMDSAEQARTIEGISLSYKKTCKIRDLPPHFLDSPLLIRYILSHEGTVHDISSVQIIADVAAAIIAKHSSLLITIAGRQKDTITFKLSSPFYEGRTIMAKEEFETLGVYL</sequence>
<evidence type="ECO:0000313" key="2">
    <source>
        <dbReference type="Proteomes" id="UP000177785"/>
    </source>
</evidence>
<protein>
    <submittedName>
        <fullName evidence="1">Uncharacterized protein</fullName>
    </submittedName>
</protein>
<dbReference type="STRING" id="1802115.A2756_01425"/>
<accession>A0A1G2G4T1</accession>
<proteinExistence type="predicted"/>
<dbReference type="AlphaFoldDB" id="A0A1G2G4T1"/>
<reference evidence="1 2" key="1">
    <citation type="journal article" date="2016" name="Nat. Commun.">
        <title>Thousands of microbial genomes shed light on interconnected biogeochemical processes in an aquifer system.</title>
        <authorList>
            <person name="Anantharaman K."/>
            <person name="Brown C.T."/>
            <person name="Hug L.A."/>
            <person name="Sharon I."/>
            <person name="Castelle C.J."/>
            <person name="Probst A.J."/>
            <person name="Thomas B.C."/>
            <person name="Singh A."/>
            <person name="Wilkins M.J."/>
            <person name="Karaoz U."/>
            <person name="Brodie E.L."/>
            <person name="Williams K.H."/>
            <person name="Hubbard S.S."/>
            <person name="Banfield J.F."/>
        </authorList>
    </citation>
    <scope>NUCLEOTIDE SEQUENCE [LARGE SCALE GENOMIC DNA]</scope>
</reference>
<organism evidence="1 2">
    <name type="scientific">Candidatus Ryanbacteria bacterium RIFCSPHIGHO2_01_FULL_48_27</name>
    <dbReference type="NCBI Taxonomy" id="1802115"/>
    <lineage>
        <taxon>Bacteria</taxon>
        <taxon>Candidatus Ryaniibacteriota</taxon>
    </lineage>
</organism>
<dbReference type="EMBL" id="MHNL01000007">
    <property type="protein sequence ID" value="OGZ45263.1"/>
    <property type="molecule type" value="Genomic_DNA"/>
</dbReference>
<comment type="caution">
    <text evidence="1">The sequence shown here is derived from an EMBL/GenBank/DDBJ whole genome shotgun (WGS) entry which is preliminary data.</text>
</comment>
<evidence type="ECO:0000313" key="1">
    <source>
        <dbReference type="EMBL" id="OGZ45263.1"/>
    </source>
</evidence>
<dbReference type="Proteomes" id="UP000177785">
    <property type="component" value="Unassembled WGS sequence"/>
</dbReference>
<gene>
    <name evidence="1" type="ORF">A2756_01425</name>
</gene>
<name>A0A1G2G4T1_9BACT</name>